<dbReference type="PANTHER" id="PTHR24221:SF402">
    <property type="entry name" value="IRON-SULFUR CLUSTERS TRANSPORTER ABCB7, MITOCHONDRIAL"/>
    <property type="match status" value="1"/>
</dbReference>
<name>D8RVY4_SELML</name>
<dbReference type="Gene3D" id="3.40.50.300">
    <property type="entry name" value="P-loop containing nucleotide triphosphate hydrolases"/>
    <property type="match status" value="1"/>
</dbReference>
<organism evidence="4">
    <name type="scientific">Selaginella moellendorffii</name>
    <name type="common">Spikemoss</name>
    <dbReference type="NCBI Taxonomy" id="88036"/>
    <lineage>
        <taxon>Eukaryota</taxon>
        <taxon>Viridiplantae</taxon>
        <taxon>Streptophyta</taxon>
        <taxon>Embryophyta</taxon>
        <taxon>Tracheophyta</taxon>
        <taxon>Lycopodiopsida</taxon>
        <taxon>Selaginellales</taxon>
        <taxon>Selaginellaceae</taxon>
        <taxon>Selaginella</taxon>
    </lineage>
</organism>
<proteinExistence type="predicted"/>
<gene>
    <name evidence="3" type="ORF">SELMODRAFT_415383</name>
</gene>
<sequence length="180" mass="19427">MGSGLSSFAALVCSSALSTVAALYQGFKTATDLERLFSTRNKLPFMSQFSSFESNTKPWFGERGLKLSGGEIALASAFLKSVRILLCGEATSSLDSTTEAEILSSLAAAIFIAHRLTTALNCDEVYVSVSFARAGRQWSGGDWTVAQLVHTYAMDQVRFFRDFATGMINMGNLKPLLAPN</sequence>
<dbReference type="GO" id="GO:0006979">
    <property type="term" value="P:response to oxidative stress"/>
    <property type="evidence" value="ECO:0007669"/>
    <property type="project" value="InterPro"/>
</dbReference>
<keyword evidence="1" id="KW-0813">Transport</keyword>
<dbReference type="HOGENOM" id="CLU_1498772_0_0_1"/>
<dbReference type="InterPro" id="IPR039421">
    <property type="entry name" value="Type_1_exporter"/>
</dbReference>
<evidence type="ECO:0000313" key="4">
    <source>
        <dbReference type="Proteomes" id="UP000001514"/>
    </source>
</evidence>
<dbReference type="GO" id="GO:0004601">
    <property type="term" value="F:peroxidase activity"/>
    <property type="evidence" value="ECO:0007669"/>
    <property type="project" value="InterPro"/>
</dbReference>
<evidence type="ECO:0000256" key="1">
    <source>
        <dbReference type="ARBA" id="ARBA00022448"/>
    </source>
</evidence>
<feature type="signal peptide" evidence="2">
    <location>
        <begin position="1"/>
        <end position="22"/>
    </location>
</feature>
<dbReference type="InParanoid" id="D8RVY4"/>
<dbReference type="KEGG" id="smo:SELMODRAFT_415383"/>
<accession>D8RVY4</accession>
<keyword evidence="2" id="KW-0732">Signal</keyword>
<evidence type="ECO:0000313" key="3">
    <source>
        <dbReference type="EMBL" id="EFJ23854.1"/>
    </source>
</evidence>
<dbReference type="SUPFAM" id="SSF48113">
    <property type="entry name" value="Heme-dependent peroxidases"/>
    <property type="match status" value="1"/>
</dbReference>
<dbReference type="InterPro" id="IPR010255">
    <property type="entry name" value="Haem_peroxidase_sf"/>
</dbReference>
<dbReference type="InterPro" id="IPR027417">
    <property type="entry name" value="P-loop_NTPase"/>
</dbReference>
<dbReference type="Gramene" id="EFJ23854">
    <property type="protein sequence ID" value="EFJ23854"/>
    <property type="gene ID" value="SELMODRAFT_415383"/>
</dbReference>
<evidence type="ECO:0000256" key="2">
    <source>
        <dbReference type="SAM" id="SignalP"/>
    </source>
</evidence>
<dbReference type="SUPFAM" id="SSF52540">
    <property type="entry name" value="P-loop containing nucleoside triphosphate hydrolases"/>
    <property type="match status" value="1"/>
</dbReference>
<dbReference type="STRING" id="88036.D8RVY4"/>
<dbReference type="EMBL" id="GL377591">
    <property type="protein sequence ID" value="EFJ23854.1"/>
    <property type="molecule type" value="Genomic_DNA"/>
</dbReference>
<dbReference type="eggNOG" id="KOG0057">
    <property type="taxonomic scope" value="Eukaryota"/>
</dbReference>
<dbReference type="Proteomes" id="UP000001514">
    <property type="component" value="Unassembled WGS sequence"/>
</dbReference>
<protein>
    <submittedName>
        <fullName evidence="3">Uncharacterized protein</fullName>
    </submittedName>
</protein>
<reference evidence="3 4" key="1">
    <citation type="journal article" date="2011" name="Science">
        <title>The Selaginella genome identifies genetic changes associated with the evolution of vascular plants.</title>
        <authorList>
            <person name="Banks J.A."/>
            <person name="Nishiyama T."/>
            <person name="Hasebe M."/>
            <person name="Bowman J.L."/>
            <person name="Gribskov M."/>
            <person name="dePamphilis C."/>
            <person name="Albert V.A."/>
            <person name="Aono N."/>
            <person name="Aoyama T."/>
            <person name="Ambrose B.A."/>
            <person name="Ashton N.W."/>
            <person name="Axtell M.J."/>
            <person name="Barker E."/>
            <person name="Barker M.S."/>
            <person name="Bennetzen J.L."/>
            <person name="Bonawitz N.D."/>
            <person name="Chapple C."/>
            <person name="Cheng C."/>
            <person name="Correa L.G."/>
            <person name="Dacre M."/>
            <person name="DeBarry J."/>
            <person name="Dreyer I."/>
            <person name="Elias M."/>
            <person name="Engstrom E.M."/>
            <person name="Estelle M."/>
            <person name="Feng L."/>
            <person name="Finet C."/>
            <person name="Floyd S.K."/>
            <person name="Frommer W.B."/>
            <person name="Fujita T."/>
            <person name="Gramzow L."/>
            <person name="Gutensohn M."/>
            <person name="Harholt J."/>
            <person name="Hattori M."/>
            <person name="Heyl A."/>
            <person name="Hirai T."/>
            <person name="Hiwatashi Y."/>
            <person name="Ishikawa M."/>
            <person name="Iwata M."/>
            <person name="Karol K.G."/>
            <person name="Koehler B."/>
            <person name="Kolukisaoglu U."/>
            <person name="Kubo M."/>
            <person name="Kurata T."/>
            <person name="Lalonde S."/>
            <person name="Li K."/>
            <person name="Li Y."/>
            <person name="Litt A."/>
            <person name="Lyons E."/>
            <person name="Manning G."/>
            <person name="Maruyama T."/>
            <person name="Michael T.P."/>
            <person name="Mikami K."/>
            <person name="Miyazaki S."/>
            <person name="Morinaga S."/>
            <person name="Murata T."/>
            <person name="Mueller-Roeber B."/>
            <person name="Nelson D.R."/>
            <person name="Obara M."/>
            <person name="Oguri Y."/>
            <person name="Olmstead R.G."/>
            <person name="Onodera N."/>
            <person name="Petersen B.L."/>
            <person name="Pils B."/>
            <person name="Prigge M."/>
            <person name="Rensing S.A."/>
            <person name="Riano-Pachon D.M."/>
            <person name="Roberts A.W."/>
            <person name="Sato Y."/>
            <person name="Scheller H.V."/>
            <person name="Schulz B."/>
            <person name="Schulz C."/>
            <person name="Shakirov E.V."/>
            <person name="Shibagaki N."/>
            <person name="Shinohara N."/>
            <person name="Shippen D.E."/>
            <person name="Soerensen I."/>
            <person name="Sotooka R."/>
            <person name="Sugimoto N."/>
            <person name="Sugita M."/>
            <person name="Sumikawa N."/>
            <person name="Tanurdzic M."/>
            <person name="Theissen G."/>
            <person name="Ulvskov P."/>
            <person name="Wakazuki S."/>
            <person name="Weng J.K."/>
            <person name="Willats W.W."/>
            <person name="Wipf D."/>
            <person name="Wolf P.G."/>
            <person name="Yang L."/>
            <person name="Zimmer A.D."/>
            <person name="Zhu Q."/>
            <person name="Mitros T."/>
            <person name="Hellsten U."/>
            <person name="Loque D."/>
            <person name="Otillar R."/>
            <person name="Salamov A."/>
            <person name="Schmutz J."/>
            <person name="Shapiro H."/>
            <person name="Lindquist E."/>
            <person name="Lucas S."/>
            <person name="Rokhsar D."/>
            <person name="Grigoriev I.V."/>
        </authorList>
    </citation>
    <scope>NUCLEOTIDE SEQUENCE [LARGE SCALE GENOMIC DNA]</scope>
</reference>
<dbReference type="PANTHER" id="PTHR24221">
    <property type="entry name" value="ATP-BINDING CASSETTE SUB-FAMILY B"/>
    <property type="match status" value="1"/>
</dbReference>
<feature type="chain" id="PRO_5003122167" evidence="2">
    <location>
        <begin position="23"/>
        <end position="180"/>
    </location>
</feature>
<dbReference type="GO" id="GO:0020037">
    <property type="term" value="F:heme binding"/>
    <property type="evidence" value="ECO:0007669"/>
    <property type="project" value="InterPro"/>
</dbReference>
<keyword evidence="4" id="KW-1185">Reference proteome</keyword>
<dbReference type="AlphaFoldDB" id="D8RVY4"/>